<accession>A0A538T9H7</accession>
<dbReference type="Gene3D" id="1.25.40.10">
    <property type="entry name" value="Tetratricopeptide repeat domain"/>
    <property type="match status" value="2"/>
</dbReference>
<evidence type="ECO:0008006" key="4">
    <source>
        <dbReference type="Google" id="ProtNLM"/>
    </source>
</evidence>
<evidence type="ECO:0000313" key="2">
    <source>
        <dbReference type="EMBL" id="TMQ60292.1"/>
    </source>
</evidence>
<dbReference type="InterPro" id="IPR011990">
    <property type="entry name" value="TPR-like_helical_dom_sf"/>
</dbReference>
<keyword evidence="1" id="KW-0802">TPR repeat</keyword>
<evidence type="ECO:0000256" key="1">
    <source>
        <dbReference type="PROSITE-ProRule" id="PRU00339"/>
    </source>
</evidence>
<protein>
    <recommendedName>
        <fullName evidence="4">Tetratricopeptide repeat protein</fullName>
    </recommendedName>
</protein>
<dbReference type="AlphaFoldDB" id="A0A538T9H7"/>
<dbReference type="PROSITE" id="PS50005">
    <property type="entry name" value="TPR"/>
    <property type="match status" value="1"/>
</dbReference>
<dbReference type="EMBL" id="VBOS01000026">
    <property type="protein sequence ID" value="TMQ60292.1"/>
    <property type="molecule type" value="Genomic_DNA"/>
</dbReference>
<feature type="repeat" description="TPR" evidence="1">
    <location>
        <begin position="110"/>
        <end position="143"/>
    </location>
</feature>
<sequence>MLRFPSIPHAPGRGRRSLALSIAALCAAIVTLPVTTAAAPYATRDLGLARADSLRLTGRYAEARTAYAALTGREPVATAIGIARCMAAVGEADQAVATLGAAAAKHPSEAALHAELGALEFERGNHEAAEKQVAQALALDADQCAARYLAAELARVAGRLEEANDAYRWFVRYYNRARDSLDDPERLLWIGRGAAQYARWNRNAGQFNFLVNTLYPRARALDRRFWPAHLEAALLFIEKYNPVDASAELDSALAINPNAADLHAARAAIALEQGAFDAGRAAIDRALAINPRCKAAFRVQADLEMSAFGAAGAVAILERARTLDPTDEETLGRLAAAYRAVDGLRDTLPGPRMRGVIAEAVGRN</sequence>
<feature type="non-terminal residue" evidence="2">
    <location>
        <position position="364"/>
    </location>
</feature>
<dbReference type="SUPFAM" id="SSF48452">
    <property type="entry name" value="TPR-like"/>
    <property type="match status" value="2"/>
</dbReference>
<gene>
    <name evidence="2" type="ORF">E6K72_00735</name>
</gene>
<name>A0A538T9H7_UNCEI</name>
<organism evidence="2 3">
    <name type="scientific">Eiseniibacteriota bacterium</name>
    <dbReference type="NCBI Taxonomy" id="2212470"/>
    <lineage>
        <taxon>Bacteria</taxon>
        <taxon>Candidatus Eiseniibacteriota</taxon>
    </lineage>
</organism>
<reference evidence="2 3" key="1">
    <citation type="journal article" date="2019" name="Nat. Microbiol.">
        <title>Mediterranean grassland soil C-N compound turnover is dependent on rainfall and depth, and is mediated by genomically divergent microorganisms.</title>
        <authorList>
            <person name="Diamond S."/>
            <person name="Andeer P.F."/>
            <person name="Li Z."/>
            <person name="Crits-Christoph A."/>
            <person name="Burstein D."/>
            <person name="Anantharaman K."/>
            <person name="Lane K.R."/>
            <person name="Thomas B.C."/>
            <person name="Pan C."/>
            <person name="Northen T.R."/>
            <person name="Banfield J.F."/>
        </authorList>
    </citation>
    <scope>NUCLEOTIDE SEQUENCE [LARGE SCALE GENOMIC DNA]</scope>
    <source>
        <strain evidence="2">WS_2</strain>
    </source>
</reference>
<comment type="caution">
    <text evidence="2">The sequence shown here is derived from an EMBL/GenBank/DDBJ whole genome shotgun (WGS) entry which is preliminary data.</text>
</comment>
<dbReference type="SMART" id="SM00028">
    <property type="entry name" value="TPR"/>
    <property type="match status" value="3"/>
</dbReference>
<dbReference type="InterPro" id="IPR019734">
    <property type="entry name" value="TPR_rpt"/>
</dbReference>
<evidence type="ECO:0000313" key="3">
    <source>
        <dbReference type="Proteomes" id="UP000317716"/>
    </source>
</evidence>
<proteinExistence type="predicted"/>
<dbReference type="Proteomes" id="UP000317716">
    <property type="component" value="Unassembled WGS sequence"/>
</dbReference>